<dbReference type="Pfam" id="PF07730">
    <property type="entry name" value="HisKA_3"/>
    <property type="match status" value="1"/>
</dbReference>
<sequence>MAKEYPQGYLVVLFVTLVCVCLLGIEGWRNWTVRREELHAMEDRGRELAKLAAQQANDVFFQAWLVSSWVADENGDAISNDRDALERTISTIKRRVPAIDSIAIVDANGHSLAVDEGSAAAMSAMGGARAPLSLPDSIAEFDCAHACIQRPIISPWTGKLVIPMSMHVPAHGTRSDSVAGASASRLVLVTIDIEVFKEYYRSLSIGPSDKIFLNSDRDFTFVARPSDNTLSGHPIVNRTLFASYQAQGPVGSVLVRSASDGEQRLISYRRLADFPVFVAVGLSRDDLLARWWRDVAWHFGATLTFMSAVALIALHFMRQSKLRAGAERKTEAALQLSGEISGLSAYLEAAREQERKRIAMEVHDQLGQSLTALKIEAFLLKRSNVSAADAARTADEMIDLIDGTITTVRNVSNDLRPVALDYGIVAALQWLTADFAKRKGIACAFYPRGDEPALDDTRATAIFRLAQGALTNIVRHAQARSIDVFWTNDGATLRLTIVDDGRGFDVDALRKSQSYGLLSMRERARICGGDLSIESTQGSGTTVSLTLPLRTN</sequence>
<evidence type="ECO:0000256" key="4">
    <source>
        <dbReference type="SAM" id="Phobius"/>
    </source>
</evidence>
<dbReference type="CDD" id="cd16917">
    <property type="entry name" value="HATPase_UhpB-NarQ-NarX-like"/>
    <property type="match status" value="1"/>
</dbReference>
<dbReference type="Gene3D" id="1.20.5.1930">
    <property type="match status" value="1"/>
</dbReference>
<dbReference type="AlphaFoldDB" id="A0A494X980"/>
<evidence type="ECO:0000313" key="7">
    <source>
        <dbReference type="Proteomes" id="UP000270342"/>
    </source>
</evidence>
<dbReference type="GO" id="GO:0000155">
    <property type="term" value="F:phosphorelay sensor kinase activity"/>
    <property type="evidence" value="ECO:0007669"/>
    <property type="project" value="InterPro"/>
</dbReference>
<evidence type="ECO:0000259" key="5">
    <source>
        <dbReference type="PROSITE" id="PS50109"/>
    </source>
</evidence>
<organism evidence="6 7">
    <name type="scientific">Pararobbsia silviterrae</name>
    <dbReference type="NCBI Taxonomy" id="1792498"/>
    <lineage>
        <taxon>Bacteria</taxon>
        <taxon>Pseudomonadati</taxon>
        <taxon>Pseudomonadota</taxon>
        <taxon>Betaproteobacteria</taxon>
        <taxon>Burkholderiales</taxon>
        <taxon>Burkholderiaceae</taxon>
        <taxon>Pararobbsia</taxon>
    </lineage>
</organism>
<accession>A0A494X980</accession>
<dbReference type="Pfam" id="PF22588">
    <property type="entry name" value="dCache_1_like"/>
    <property type="match status" value="1"/>
</dbReference>
<dbReference type="PANTHER" id="PTHR24421:SF59">
    <property type="entry name" value="OXYGEN SENSOR HISTIDINE KINASE NREB"/>
    <property type="match status" value="1"/>
</dbReference>
<dbReference type="EMBL" id="RBZU01000013">
    <property type="protein sequence ID" value="RKP47128.1"/>
    <property type="molecule type" value="Genomic_DNA"/>
</dbReference>
<feature type="transmembrane region" description="Helical" evidence="4">
    <location>
        <begin position="295"/>
        <end position="314"/>
    </location>
</feature>
<dbReference type="InterPro" id="IPR011712">
    <property type="entry name" value="Sig_transdc_His_kin_sub3_dim/P"/>
</dbReference>
<evidence type="ECO:0000256" key="2">
    <source>
        <dbReference type="ARBA" id="ARBA00022777"/>
    </source>
</evidence>
<dbReference type="Gene3D" id="3.30.450.20">
    <property type="entry name" value="PAS domain"/>
    <property type="match status" value="2"/>
</dbReference>
<dbReference type="RefSeq" id="WP_121089968.1">
    <property type="nucleotide sequence ID" value="NZ_RBZU01000013.1"/>
</dbReference>
<dbReference type="InterPro" id="IPR050482">
    <property type="entry name" value="Sensor_HK_TwoCompSys"/>
</dbReference>
<dbReference type="InterPro" id="IPR003594">
    <property type="entry name" value="HATPase_dom"/>
</dbReference>
<keyword evidence="7" id="KW-1185">Reference proteome</keyword>
<dbReference type="OrthoDB" id="9813412at2"/>
<dbReference type="PANTHER" id="PTHR24421">
    <property type="entry name" value="NITRATE/NITRITE SENSOR PROTEIN NARX-RELATED"/>
    <property type="match status" value="1"/>
</dbReference>
<evidence type="ECO:0000313" key="6">
    <source>
        <dbReference type="EMBL" id="RKP47128.1"/>
    </source>
</evidence>
<dbReference type="InterPro" id="IPR054327">
    <property type="entry name" value="His-kinase-like_sensor"/>
</dbReference>
<dbReference type="Gene3D" id="3.30.565.10">
    <property type="entry name" value="Histidine kinase-like ATPase, C-terminal domain"/>
    <property type="match status" value="1"/>
</dbReference>
<keyword evidence="4" id="KW-1133">Transmembrane helix</keyword>
<dbReference type="GO" id="GO:0016020">
    <property type="term" value="C:membrane"/>
    <property type="evidence" value="ECO:0007669"/>
    <property type="project" value="InterPro"/>
</dbReference>
<protein>
    <recommendedName>
        <fullName evidence="5">Histidine kinase domain-containing protein</fullName>
    </recommendedName>
</protein>
<comment type="caution">
    <text evidence="6">The sequence shown here is derived from an EMBL/GenBank/DDBJ whole genome shotgun (WGS) entry which is preliminary data.</text>
</comment>
<dbReference type="InterPro" id="IPR005467">
    <property type="entry name" value="His_kinase_dom"/>
</dbReference>
<dbReference type="SUPFAM" id="SSF55874">
    <property type="entry name" value="ATPase domain of HSP90 chaperone/DNA topoisomerase II/histidine kinase"/>
    <property type="match status" value="1"/>
</dbReference>
<evidence type="ECO:0000256" key="1">
    <source>
        <dbReference type="ARBA" id="ARBA00022679"/>
    </source>
</evidence>
<dbReference type="Pfam" id="PF02518">
    <property type="entry name" value="HATPase_c"/>
    <property type="match status" value="1"/>
</dbReference>
<feature type="transmembrane region" description="Helical" evidence="4">
    <location>
        <begin position="6"/>
        <end position="25"/>
    </location>
</feature>
<dbReference type="CDD" id="cd12915">
    <property type="entry name" value="PDC2_DGC_like"/>
    <property type="match status" value="1"/>
</dbReference>
<keyword evidence="4" id="KW-0472">Membrane</keyword>
<keyword evidence="2" id="KW-0418">Kinase</keyword>
<evidence type="ECO:0000256" key="3">
    <source>
        <dbReference type="ARBA" id="ARBA00023012"/>
    </source>
</evidence>
<dbReference type="GO" id="GO:0046983">
    <property type="term" value="F:protein dimerization activity"/>
    <property type="evidence" value="ECO:0007669"/>
    <property type="project" value="InterPro"/>
</dbReference>
<dbReference type="SMART" id="SM00387">
    <property type="entry name" value="HATPase_c"/>
    <property type="match status" value="1"/>
</dbReference>
<keyword evidence="1" id="KW-0808">Transferase</keyword>
<dbReference type="InterPro" id="IPR036890">
    <property type="entry name" value="HATPase_C_sf"/>
</dbReference>
<reference evidence="6 7" key="1">
    <citation type="submission" date="2018-10" db="EMBL/GenBank/DDBJ databases">
        <title>Robbsia sp. DHC34, isolated from soil.</title>
        <authorList>
            <person name="Gao Z.-H."/>
            <person name="Qiu L.-H."/>
        </authorList>
    </citation>
    <scope>NUCLEOTIDE SEQUENCE [LARGE SCALE GENOMIC DNA]</scope>
    <source>
        <strain evidence="6 7">DHC34</strain>
    </source>
</reference>
<gene>
    <name evidence="6" type="ORF">D7S86_23585</name>
</gene>
<keyword evidence="3" id="KW-0902">Two-component regulatory system</keyword>
<name>A0A494X980_9BURK</name>
<dbReference type="Proteomes" id="UP000270342">
    <property type="component" value="Unassembled WGS sequence"/>
</dbReference>
<proteinExistence type="predicted"/>
<dbReference type="CDD" id="cd18773">
    <property type="entry name" value="PDC1_HK_sensor"/>
    <property type="match status" value="1"/>
</dbReference>
<dbReference type="PROSITE" id="PS50109">
    <property type="entry name" value="HIS_KIN"/>
    <property type="match status" value="1"/>
</dbReference>
<keyword evidence="4" id="KW-0812">Transmembrane</keyword>
<feature type="domain" description="Histidine kinase" evidence="5">
    <location>
        <begin position="361"/>
        <end position="551"/>
    </location>
</feature>